<evidence type="ECO:0000256" key="5">
    <source>
        <dbReference type="ARBA" id="ARBA00023277"/>
    </source>
</evidence>
<dbReference type="InterPro" id="IPR012341">
    <property type="entry name" value="6hp_glycosidase-like_sf"/>
</dbReference>
<dbReference type="EC" id="3.2.1.26" evidence="3"/>
<comment type="catalytic activity">
    <reaction evidence="1">
        <text>Hydrolysis of terminal non-reducing beta-D-fructofuranoside residues in beta-D-fructofuranosides.</text>
        <dbReference type="EC" id="3.2.1.26"/>
    </reaction>
</comment>
<evidence type="ECO:0000256" key="2">
    <source>
        <dbReference type="ARBA" id="ARBA00007671"/>
    </source>
</evidence>
<comment type="caution">
    <text evidence="7">The sequence shown here is derived from an EMBL/GenBank/DDBJ whole genome shotgun (WGS) entry which is preliminary data.</text>
</comment>
<evidence type="ECO:0000256" key="3">
    <source>
        <dbReference type="ARBA" id="ARBA00012758"/>
    </source>
</evidence>
<evidence type="ECO:0000256" key="6">
    <source>
        <dbReference type="ARBA" id="ARBA00023295"/>
    </source>
</evidence>
<dbReference type="STRING" id="1150600.ADIARSV_1139"/>
<dbReference type="GO" id="GO:0004564">
    <property type="term" value="F:beta-fructofuranosidase activity"/>
    <property type="evidence" value="ECO:0007669"/>
    <property type="project" value="UniProtKB-EC"/>
</dbReference>
<dbReference type="AlphaFoldDB" id="R9H370"/>
<dbReference type="PATRIC" id="fig|1150600.3.peg.1119"/>
<name>R9H370_9SPHI</name>
<dbReference type="GO" id="GO:0033926">
    <property type="term" value="F:endo-alpha-N-acetylgalactosaminidase activity"/>
    <property type="evidence" value="ECO:0007669"/>
    <property type="project" value="InterPro"/>
</dbReference>
<proteinExistence type="inferred from homology"/>
<dbReference type="eggNOG" id="COG3408">
    <property type="taxonomic scope" value="Bacteria"/>
</dbReference>
<evidence type="ECO:0000256" key="4">
    <source>
        <dbReference type="ARBA" id="ARBA00022801"/>
    </source>
</evidence>
<dbReference type="InterPro" id="IPR008928">
    <property type="entry name" value="6-hairpin_glycosidase_sf"/>
</dbReference>
<gene>
    <name evidence="7" type="ORF">ADIARSV_1139</name>
</gene>
<dbReference type="GO" id="GO:0005975">
    <property type="term" value="P:carbohydrate metabolic process"/>
    <property type="evidence" value="ECO:0007669"/>
    <property type="project" value="InterPro"/>
</dbReference>
<evidence type="ECO:0000256" key="1">
    <source>
        <dbReference type="ARBA" id="ARBA00000094"/>
    </source>
</evidence>
<evidence type="ECO:0000313" key="7">
    <source>
        <dbReference type="EMBL" id="EOR95624.1"/>
    </source>
</evidence>
<keyword evidence="4" id="KW-0378">Hydrolase</keyword>
<dbReference type="Gene3D" id="1.50.10.10">
    <property type="match status" value="1"/>
</dbReference>
<protein>
    <recommendedName>
        <fullName evidence="3">beta-fructofuranosidase</fullName>
        <ecNumber evidence="3">3.2.1.26</ecNumber>
    </recommendedName>
</protein>
<dbReference type="Proteomes" id="UP000014174">
    <property type="component" value="Unassembled WGS sequence"/>
</dbReference>
<keyword evidence="5" id="KW-0119">Carbohydrate metabolism</keyword>
<accession>R9H370</accession>
<reference evidence="7 8" key="1">
    <citation type="journal article" date="2013" name="Genome Announc.">
        <title>Draft Genome Sequence of Arcticibacter svalbardensis Strain MN12-7T, a Member of the Family Sphingobacteriaceae Isolated from an Arctic Soil Sample.</title>
        <authorList>
            <person name="Shivaji S."/>
            <person name="Ara S."/>
            <person name="Prasad S."/>
            <person name="Manasa B.P."/>
            <person name="Begum Z."/>
            <person name="Singh A."/>
            <person name="Kumar Pinnaka A."/>
        </authorList>
    </citation>
    <scope>NUCLEOTIDE SEQUENCE [LARGE SCALE GENOMIC DNA]</scope>
    <source>
        <strain evidence="7 8">MN12-7</strain>
    </source>
</reference>
<keyword evidence="6" id="KW-0326">Glycosidase</keyword>
<comment type="similarity">
    <text evidence="2">Belongs to the glycosyl hydrolase 100 family.</text>
</comment>
<sequence length="360" mass="41398">MPRTAGWGYPEPYTRDLMLSILGIATSGSQPLMDSMRKTLKVLAKNQTEKGHITSLVHDREDRGASDTTPLFLLAIGIFRKVTGEQDFLEESVQRAMTWMEYQSPSDRFLVAQLPTSDWRDEQWVLGYGLYVNTLVYSYLRMFGNHDRADRVRHDMKRFTISSSTQKHHALEGFVVKHKPYFAFWAYKVYNSESFDLLGNSIAILSGLAPVTRANEMITWIEEECAAMKKSGDLAVDLPPNFFPFTHPEDPDWMPRYEEFNKPGDYHNGGIWPFIEGFYISALVAAGRLDLARKKLFVLTDLITLSQNEDLEFGFNEWHKAQDGTTHGQDWQTWSAALYLYAVKCVEDGKTPFFDEMRTH</sequence>
<dbReference type="Pfam" id="PF12899">
    <property type="entry name" value="Glyco_hydro_100"/>
    <property type="match status" value="1"/>
</dbReference>
<keyword evidence="8" id="KW-1185">Reference proteome</keyword>
<dbReference type="EMBL" id="AQPN01000044">
    <property type="protein sequence ID" value="EOR95624.1"/>
    <property type="molecule type" value="Genomic_DNA"/>
</dbReference>
<dbReference type="InterPro" id="IPR024746">
    <property type="entry name" value="Glyco_hydro_100"/>
</dbReference>
<evidence type="ECO:0000313" key="8">
    <source>
        <dbReference type="Proteomes" id="UP000014174"/>
    </source>
</evidence>
<dbReference type="SUPFAM" id="SSF48208">
    <property type="entry name" value="Six-hairpin glycosidases"/>
    <property type="match status" value="1"/>
</dbReference>
<organism evidence="7 8">
    <name type="scientific">Arcticibacter svalbardensis MN12-7</name>
    <dbReference type="NCBI Taxonomy" id="1150600"/>
    <lineage>
        <taxon>Bacteria</taxon>
        <taxon>Pseudomonadati</taxon>
        <taxon>Bacteroidota</taxon>
        <taxon>Sphingobacteriia</taxon>
        <taxon>Sphingobacteriales</taxon>
        <taxon>Sphingobacteriaceae</taxon>
        <taxon>Arcticibacter</taxon>
    </lineage>
</organism>